<evidence type="ECO:0000256" key="6">
    <source>
        <dbReference type="HAMAP-Rule" id="MF_00978"/>
    </source>
</evidence>
<dbReference type="PROSITE" id="PS51733">
    <property type="entry name" value="BPL_LPL_CATALYTIC"/>
    <property type="match status" value="1"/>
</dbReference>
<protein>
    <recommendedName>
        <fullName evidence="6">Bifunctional ligase/repressor BirA</fullName>
    </recommendedName>
    <alternativeName>
        <fullName evidence="6">Biotin operon repressor</fullName>
    </alternativeName>
    <alternativeName>
        <fullName evidence="6">Biotin--[acetyl-CoA-carboxylase] ligase</fullName>
        <ecNumber evidence="6">6.3.4.15</ecNumber>
    </alternativeName>
    <alternativeName>
        <fullName evidence="6">Biotin--protein ligase</fullName>
    </alternativeName>
    <alternativeName>
        <fullName evidence="6">Biotin-[acetyl-CoA carboxylase] synthetase</fullName>
    </alternativeName>
</protein>
<dbReference type="InterPro" id="IPR045864">
    <property type="entry name" value="aa-tRNA-synth_II/BPL/LPL"/>
</dbReference>
<evidence type="ECO:0000256" key="1">
    <source>
        <dbReference type="ARBA" id="ARBA00022598"/>
    </source>
</evidence>
<dbReference type="SUPFAM" id="SSF50037">
    <property type="entry name" value="C-terminal domain of transcriptional repressors"/>
    <property type="match status" value="1"/>
</dbReference>
<dbReference type="RefSeq" id="WP_193952478.1">
    <property type="nucleotide sequence ID" value="NZ_JADEYS010000005.1"/>
</dbReference>
<dbReference type="Proteomes" id="UP000640333">
    <property type="component" value="Unassembled WGS sequence"/>
</dbReference>
<dbReference type="SUPFAM" id="SSF46785">
    <property type="entry name" value="Winged helix' DNA-binding domain"/>
    <property type="match status" value="1"/>
</dbReference>
<dbReference type="GO" id="GO:0005737">
    <property type="term" value="C:cytoplasm"/>
    <property type="evidence" value="ECO:0007669"/>
    <property type="project" value="TreeGrafter"/>
</dbReference>
<dbReference type="InterPro" id="IPR003142">
    <property type="entry name" value="BPL_C"/>
</dbReference>
<dbReference type="CDD" id="cd16442">
    <property type="entry name" value="BPL"/>
    <property type="match status" value="1"/>
</dbReference>
<dbReference type="GO" id="GO:0003677">
    <property type="term" value="F:DNA binding"/>
    <property type="evidence" value="ECO:0007669"/>
    <property type="project" value="UniProtKB-UniRule"/>
</dbReference>
<dbReference type="InterPro" id="IPR030855">
    <property type="entry name" value="Bifunct_BirA"/>
</dbReference>
<dbReference type="HAMAP" id="MF_00978">
    <property type="entry name" value="Bifunct_BirA"/>
    <property type="match status" value="1"/>
</dbReference>
<dbReference type="InterPro" id="IPR036390">
    <property type="entry name" value="WH_DNA-bd_sf"/>
</dbReference>
<dbReference type="Gene3D" id="2.30.30.100">
    <property type="match status" value="1"/>
</dbReference>
<dbReference type="Pfam" id="PF02237">
    <property type="entry name" value="BPL_C"/>
    <property type="match status" value="1"/>
</dbReference>
<dbReference type="Gene3D" id="1.10.10.10">
    <property type="entry name" value="Winged helix-like DNA-binding domain superfamily/Winged helix DNA-binding domain"/>
    <property type="match status" value="1"/>
</dbReference>
<dbReference type="Pfam" id="PF03099">
    <property type="entry name" value="BPL_LplA_LipB"/>
    <property type="match status" value="1"/>
</dbReference>
<dbReference type="InterPro" id="IPR004143">
    <property type="entry name" value="BPL_LPL_catalytic"/>
</dbReference>
<dbReference type="CDD" id="cd00090">
    <property type="entry name" value="HTH_ARSR"/>
    <property type="match status" value="1"/>
</dbReference>
<dbReference type="Pfam" id="PF08279">
    <property type="entry name" value="HTH_11"/>
    <property type="match status" value="1"/>
</dbReference>
<dbReference type="InterPro" id="IPR013196">
    <property type="entry name" value="HTH_11"/>
</dbReference>
<reference evidence="8" key="1">
    <citation type="submission" date="2020-10" db="EMBL/GenBank/DDBJ databases">
        <title>Bacterium isolated from coastal waters sediment.</title>
        <authorList>
            <person name="Chen R.-J."/>
            <person name="Lu D.-C."/>
            <person name="Zhu K.-L."/>
            <person name="Du Z.-J."/>
        </authorList>
    </citation>
    <scope>NUCLEOTIDE SEQUENCE</scope>
    <source>
        <strain evidence="8">N1Y112</strain>
    </source>
</reference>
<keyword evidence="1 6" id="KW-0436">Ligase</keyword>
<dbReference type="Gene3D" id="3.30.930.10">
    <property type="entry name" value="Bira Bifunctional Protein, Domain 2"/>
    <property type="match status" value="1"/>
</dbReference>
<comment type="caution">
    <text evidence="8">The sequence shown here is derived from an EMBL/GenBank/DDBJ whole genome shotgun (WGS) entry which is preliminary data.</text>
</comment>
<dbReference type="NCBIfam" id="NF008848">
    <property type="entry name" value="PRK11886.1-3"/>
    <property type="match status" value="1"/>
</dbReference>
<gene>
    <name evidence="6 8" type="primary">birA</name>
    <name evidence="8" type="ORF">IOQ59_06550</name>
</gene>
<evidence type="ECO:0000256" key="4">
    <source>
        <dbReference type="ARBA" id="ARBA00023267"/>
    </source>
</evidence>
<dbReference type="EMBL" id="JADEYS010000005">
    <property type="protein sequence ID" value="MBE9396922.1"/>
    <property type="molecule type" value="Genomic_DNA"/>
</dbReference>
<evidence type="ECO:0000256" key="5">
    <source>
        <dbReference type="ARBA" id="ARBA00047846"/>
    </source>
</evidence>
<evidence type="ECO:0000313" key="8">
    <source>
        <dbReference type="EMBL" id="MBE9396922.1"/>
    </source>
</evidence>
<dbReference type="InterPro" id="IPR004408">
    <property type="entry name" value="Biotin_CoA_COase_ligase"/>
</dbReference>
<dbReference type="AlphaFoldDB" id="A0A8J7FBB1"/>
<dbReference type="PANTHER" id="PTHR12835">
    <property type="entry name" value="BIOTIN PROTEIN LIGASE"/>
    <property type="match status" value="1"/>
</dbReference>
<evidence type="ECO:0000259" key="7">
    <source>
        <dbReference type="PROSITE" id="PS51733"/>
    </source>
</evidence>
<dbReference type="NCBIfam" id="TIGR00121">
    <property type="entry name" value="birA_ligase"/>
    <property type="match status" value="1"/>
</dbReference>
<dbReference type="GO" id="GO:0004077">
    <property type="term" value="F:biotin--[biotin carboxyl-carrier protein] ligase activity"/>
    <property type="evidence" value="ECO:0007669"/>
    <property type="project" value="UniProtKB-UniRule"/>
</dbReference>
<name>A0A8J7FBB1_9GAMM</name>
<keyword evidence="6" id="KW-0678">Repressor</keyword>
<dbReference type="GO" id="GO:0006355">
    <property type="term" value="P:regulation of DNA-templated transcription"/>
    <property type="evidence" value="ECO:0007669"/>
    <property type="project" value="UniProtKB-UniRule"/>
</dbReference>
<feature type="binding site" evidence="6">
    <location>
        <begin position="91"/>
        <end position="93"/>
    </location>
    <ligand>
        <name>biotin</name>
        <dbReference type="ChEBI" id="CHEBI:57586"/>
    </ligand>
</feature>
<organism evidence="8 9">
    <name type="scientific">Pontibacterium sinense</name>
    <dbReference type="NCBI Taxonomy" id="2781979"/>
    <lineage>
        <taxon>Bacteria</taxon>
        <taxon>Pseudomonadati</taxon>
        <taxon>Pseudomonadota</taxon>
        <taxon>Gammaproteobacteria</taxon>
        <taxon>Oceanospirillales</taxon>
        <taxon>Oceanospirillaceae</taxon>
        <taxon>Pontibacterium</taxon>
    </lineage>
</organism>
<keyword evidence="6" id="KW-0238">DNA-binding</keyword>
<keyword evidence="2 6" id="KW-0547">Nucleotide-binding</keyword>
<feature type="binding site" evidence="6">
    <location>
        <begin position="119"/>
        <end position="121"/>
    </location>
    <ligand>
        <name>biotin</name>
        <dbReference type="ChEBI" id="CHEBI:57586"/>
    </ligand>
</feature>
<dbReference type="InterPro" id="IPR011991">
    <property type="entry name" value="ArsR-like_HTH"/>
</dbReference>
<keyword evidence="6" id="KW-0805">Transcription regulation</keyword>
<feature type="DNA-binding region" description="H-T-H motif" evidence="6">
    <location>
        <begin position="18"/>
        <end position="37"/>
    </location>
</feature>
<dbReference type="EC" id="6.3.4.15" evidence="6"/>
<dbReference type="GO" id="GO:0005524">
    <property type="term" value="F:ATP binding"/>
    <property type="evidence" value="ECO:0007669"/>
    <property type="project" value="UniProtKB-UniRule"/>
</dbReference>
<keyword evidence="9" id="KW-1185">Reference proteome</keyword>
<evidence type="ECO:0000256" key="2">
    <source>
        <dbReference type="ARBA" id="ARBA00022741"/>
    </source>
</evidence>
<accession>A0A8J7FBB1</accession>
<dbReference type="NCBIfam" id="NF008847">
    <property type="entry name" value="PRK11886.1-2"/>
    <property type="match status" value="1"/>
</dbReference>
<evidence type="ECO:0000256" key="3">
    <source>
        <dbReference type="ARBA" id="ARBA00022840"/>
    </source>
</evidence>
<evidence type="ECO:0000313" key="9">
    <source>
        <dbReference type="Proteomes" id="UP000640333"/>
    </source>
</evidence>
<proteinExistence type="inferred from homology"/>
<dbReference type="PANTHER" id="PTHR12835:SF5">
    <property type="entry name" value="BIOTIN--PROTEIN LIGASE"/>
    <property type="match status" value="1"/>
</dbReference>
<sequence length="324" mass="35692">MAIRSLLSILADGRFHSGRELGEVLGVSRSAIWKQIRKLEEFGLEIYSVKGRGYRVPGGLDLLDLEQIETVLEPSVRAKLKTIELDLSIPSTNLRASQKSQEADCHGHLFVAEQQTEGRGRRGRPWESPFGRNLYFSLVWRFENGAAALEGLSLLVGLSLVKALQKLGADEVQLKWPNDLLWRDRKLAGILLEMTGDASGECQVVIGIGVNVAMPMDFAAAIDQPWVDLQTAMGVKVSRNNLLAAVLEELVPALERFAVEGFAPLVDQWHQWHAYQDQPVNLFVGQNTLEGVCRGVDTSGALLLETAEGLRSFHGGEVSVRRTG</sequence>
<comment type="similarity">
    <text evidence="6">Belongs to the biotin--protein ligase family.</text>
</comment>
<dbReference type="SUPFAM" id="SSF55681">
    <property type="entry name" value="Class II aaRS and biotin synthetases"/>
    <property type="match status" value="1"/>
</dbReference>
<feature type="domain" description="BPL/LPL catalytic" evidence="7">
    <location>
        <begin position="74"/>
        <end position="258"/>
    </location>
</feature>
<dbReference type="InterPro" id="IPR008988">
    <property type="entry name" value="Transcriptional_repressor_C"/>
</dbReference>
<dbReference type="InterPro" id="IPR036388">
    <property type="entry name" value="WH-like_DNA-bd_sf"/>
</dbReference>
<feature type="binding site" evidence="6">
    <location>
        <position position="186"/>
    </location>
    <ligand>
        <name>biotin</name>
        <dbReference type="ChEBI" id="CHEBI:57586"/>
    </ligand>
</feature>
<keyword evidence="4 6" id="KW-0092">Biotin</keyword>
<feature type="binding site" evidence="6">
    <location>
        <position position="115"/>
    </location>
    <ligand>
        <name>biotin</name>
        <dbReference type="ChEBI" id="CHEBI:57586"/>
    </ligand>
</feature>
<comment type="function">
    <text evidence="6">Acts both as a biotin--[acetyl-CoA-carboxylase] ligase and a biotin-operon repressor. In the presence of ATP, BirA activates biotin to form the BirA-biotinyl-5'-adenylate (BirA-bio-5'-AMP or holoBirA) complex. HoloBirA can either transfer the biotinyl moiety to the biotin carboxyl carrier protein (BCCP) subunit of acetyl-CoA carboxylase, or bind to the biotin operator site and inhibit transcription of the operon.</text>
</comment>
<keyword evidence="6" id="KW-0804">Transcription</keyword>
<keyword evidence="3 6" id="KW-0067">ATP-binding</keyword>
<comment type="catalytic activity">
    <reaction evidence="5 6">
        <text>biotin + L-lysyl-[protein] + ATP = N(6)-biotinyl-L-lysyl-[protein] + AMP + diphosphate + H(+)</text>
        <dbReference type="Rhea" id="RHEA:11756"/>
        <dbReference type="Rhea" id="RHEA-COMP:9752"/>
        <dbReference type="Rhea" id="RHEA-COMP:10505"/>
        <dbReference type="ChEBI" id="CHEBI:15378"/>
        <dbReference type="ChEBI" id="CHEBI:29969"/>
        <dbReference type="ChEBI" id="CHEBI:30616"/>
        <dbReference type="ChEBI" id="CHEBI:33019"/>
        <dbReference type="ChEBI" id="CHEBI:57586"/>
        <dbReference type="ChEBI" id="CHEBI:83144"/>
        <dbReference type="ChEBI" id="CHEBI:456215"/>
        <dbReference type="EC" id="6.3.4.15"/>
    </reaction>
</comment>